<evidence type="ECO:0000313" key="1">
    <source>
        <dbReference type="EMBL" id="SOE02042.1"/>
    </source>
</evidence>
<reference evidence="2" key="1">
    <citation type="submission" date="2017-09" db="EMBL/GenBank/DDBJ databases">
        <authorList>
            <person name="Varghese N."/>
            <person name="Submissions S."/>
        </authorList>
    </citation>
    <scope>NUCLEOTIDE SEQUENCE [LARGE SCALE GENOMIC DNA]</scope>
    <source>
        <strain evidence="2">DSM 44270</strain>
    </source>
</reference>
<dbReference type="AlphaFoldDB" id="A0A286H2W8"/>
<name>A0A286H2W8_9ACTN</name>
<proteinExistence type="predicted"/>
<protein>
    <submittedName>
        <fullName evidence="1">Uncharacterized protein</fullName>
    </submittedName>
</protein>
<organism evidence="1 2">
    <name type="scientific">Blastococcus haudaquaticus</name>
    <dbReference type="NCBI Taxonomy" id="1938745"/>
    <lineage>
        <taxon>Bacteria</taxon>
        <taxon>Bacillati</taxon>
        <taxon>Actinomycetota</taxon>
        <taxon>Actinomycetes</taxon>
        <taxon>Geodermatophilales</taxon>
        <taxon>Geodermatophilaceae</taxon>
        <taxon>Blastococcus</taxon>
    </lineage>
</organism>
<dbReference type="RefSeq" id="WP_097185062.1">
    <property type="nucleotide sequence ID" value="NZ_OCNK01000004.1"/>
</dbReference>
<dbReference type="OrthoDB" id="3249195at2"/>
<dbReference type="Proteomes" id="UP000219482">
    <property type="component" value="Unassembled WGS sequence"/>
</dbReference>
<gene>
    <name evidence="1" type="ORF">SAMN06272739_3319</name>
</gene>
<accession>A0A286H2W8</accession>
<keyword evidence="2" id="KW-1185">Reference proteome</keyword>
<sequence>MSIDLHVFGRSEKVASALVDVLRDQIVEGSEGFRLVSRRVRGAVRPAFSIEGPLRVEREDVPAEVLTRIMGPDVQFQVSVSEASGTSITLARRTCLALAKAIDGALYDPQDDDVVWPASSRRRAAAVPQNTDRIDALVIEWTTLRAPTQDTVTGLLNLLLSLPEAAPVRFGPFEPLQYRLDTDGPDAFVRAVMEEDHLSWRARRPFVWGHTGRMTWPGAPTERRPLYVVGLNLLLPALDDAGWR</sequence>
<evidence type="ECO:0000313" key="2">
    <source>
        <dbReference type="Proteomes" id="UP000219482"/>
    </source>
</evidence>
<dbReference type="EMBL" id="OCNK01000004">
    <property type="protein sequence ID" value="SOE02042.1"/>
    <property type="molecule type" value="Genomic_DNA"/>
</dbReference>